<feature type="coiled-coil region" evidence="1">
    <location>
        <begin position="66"/>
        <end position="100"/>
    </location>
</feature>
<gene>
    <name evidence="2" type="ORF">EW142_08135</name>
</gene>
<comment type="caution">
    <text evidence="2">The sequence shown here is derived from an EMBL/GenBank/DDBJ whole genome shotgun (WGS) entry which is preliminary data.</text>
</comment>
<evidence type="ECO:0000313" key="3">
    <source>
        <dbReference type="Proteomes" id="UP000291981"/>
    </source>
</evidence>
<reference evidence="2 3" key="1">
    <citation type="submission" date="2019-02" db="EMBL/GenBank/DDBJ databases">
        <title>Draft genome sequence of Muricauda sp. 176CP4-71.</title>
        <authorList>
            <person name="Park J.-S."/>
        </authorList>
    </citation>
    <scope>NUCLEOTIDE SEQUENCE [LARGE SCALE GENOMIC DNA]</scope>
    <source>
        <strain evidence="2 3">176CP4-71</strain>
    </source>
</reference>
<sequence length="146" mass="17639">MSTKKSYKYIEWLSPDEMHEASLGWLSEMLFCEDEQKFLNNLIQSYTLSLTDRKVFEESKKIVTELSKCEERLTELIEQVRAHERLLKIMLDKIDQLKMEKAYIETHNDLTFDINHYLEAYRDIKQRLFQLLSKVMKSQKQKRLLN</sequence>
<dbReference type="AlphaFoldDB" id="A0A4Q8QJ18"/>
<name>A0A4Q8QJ18_9FLAO</name>
<dbReference type="EMBL" id="SGIU01000001">
    <property type="protein sequence ID" value="TAI49857.1"/>
    <property type="molecule type" value="Genomic_DNA"/>
</dbReference>
<dbReference type="OrthoDB" id="1139121at2"/>
<evidence type="ECO:0000313" key="2">
    <source>
        <dbReference type="EMBL" id="TAI49857.1"/>
    </source>
</evidence>
<keyword evidence="1" id="KW-0175">Coiled coil</keyword>
<keyword evidence="3" id="KW-1185">Reference proteome</keyword>
<organism evidence="2 3">
    <name type="scientific">Flagellimonas allohymeniacidonis</name>
    <dbReference type="NCBI Taxonomy" id="2517819"/>
    <lineage>
        <taxon>Bacteria</taxon>
        <taxon>Pseudomonadati</taxon>
        <taxon>Bacteroidota</taxon>
        <taxon>Flavobacteriia</taxon>
        <taxon>Flavobacteriales</taxon>
        <taxon>Flavobacteriaceae</taxon>
        <taxon>Flagellimonas</taxon>
    </lineage>
</organism>
<proteinExistence type="predicted"/>
<protein>
    <submittedName>
        <fullName evidence="2">Uncharacterized protein</fullName>
    </submittedName>
</protein>
<dbReference type="Proteomes" id="UP000291981">
    <property type="component" value="Unassembled WGS sequence"/>
</dbReference>
<evidence type="ECO:0000256" key="1">
    <source>
        <dbReference type="SAM" id="Coils"/>
    </source>
</evidence>
<accession>A0A4Q8QJ18</accession>